<dbReference type="STRING" id="135651.G0MMD5"/>
<feature type="compositionally biased region" description="Basic and acidic residues" evidence="1">
    <location>
        <begin position="118"/>
        <end position="131"/>
    </location>
</feature>
<evidence type="ECO:0000313" key="2">
    <source>
        <dbReference type="EMBL" id="EGT37402.1"/>
    </source>
</evidence>
<name>G0MMD5_CAEBE</name>
<dbReference type="EMBL" id="GL379802">
    <property type="protein sequence ID" value="EGT37402.1"/>
    <property type="molecule type" value="Genomic_DNA"/>
</dbReference>
<dbReference type="AlphaFoldDB" id="G0MMD5"/>
<accession>G0MMD5</accession>
<proteinExistence type="predicted"/>
<feature type="compositionally biased region" description="Basic residues" evidence="1">
    <location>
        <begin position="185"/>
        <end position="199"/>
    </location>
</feature>
<evidence type="ECO:0000256" key="1">
    <source>
        <dbReference type="SAM" id="MobiDB-lite"/>
    </source>
</evidence>
<feature type="compositionally biased region" description="Acidic residues" evidence="1">
    <location>
        <begin position="233"/>
        <end position="244"/>
    </location>
</feature>
<organism evidence="3">
    <name type="scientific">Caenorhabditis brenneri</name>
    <name type="common">Nematode worm</name>
    <dbReference type="NCBI Taxonomy" id="135651"/>
    <lineage>
        <taxon>Eukaryota</taxon>
        <taxon>Metazoa</taxon>
        <taxon>Ecdysozoa</taxon>
        <taxon>Nematoda</taxon>
        <taxon>Chromadorea</taxon>
        <taxon>Rhabditida</taxon>
        <taxon>Rhabditina</taxon>
        <taxon>Rhabditomorpha</taxon>
        <taxon>Rhabditoidea</taxon>
        <taxon>Rhabditidae</taxon>
        <taxon>Peloderinae</taxon>
        <taxon>Caenorhabditis</taxon>
    </lineage>
</organism>
<dbReference type="PANTHER" id="PTHR22084:SF1">
    <property type="entry name" value="BZIP DOMAIN-CONTAINING PROTEIN-RELATED"/>
    <property type="match status" value="1"/>
</dbReference>
<dbReference type="OrthoDB" id="5816839at2759"/>
<gene>
    <name evidence="2" type="ORF">CAEBREN_20567</name>
</gene>
<evidence type="ECO:0000313" key="3">
    <source>
        <dbReference type="Proteomes" id="UP000008068"/>
    </source>
</evidence>
<dbReference type="InParanoid" id="G0MMD5"/>
<dbReference type="PANTHER" id="PTHR22084">
    <property type="entry name" value="GEX INTERACTING PROTEIN PROTEIN 4"/>
    <property type="match status" value="1"/>
</dbReference>
<feature type="compositionally biased region" description="Basic and acidic residues" evidence="1">
    <location>
        <begin position="96"/>
        <end position="109"/>
    </location>
</feature>
<sequence>MRRSQRKRNSNVAEEEEEEEMEQATPPQRSSRSTRNQAPAPEEIQPYPEQLMMSEGVVLRSAEPTKKEKIAAARRRYSKLTEQEPEHPAQLDPEPEEPKPKNRRLEIQRNKYHAMTPEQKKEYNAKRTELGRKRRREEDEILQLVKRGGNVSAELMAKAEIIKEKRRRNAERAKLRYDSMSNSEKKKHNKGRTAARRTRTTGSQDSFGMEPYDESSNDYSMPGPSDAHTTSFFDDDDEDLSDDE</sequence>
<feature type="compositionally biased region" description="Basic and acidic residues" evidence="1">
    <location>
        <begin position="79"/>
        <end position="89"/>
    </location>
</feature>
<dbReference type="Proteomes" id="UP000008068">
    <property type="component" value="Unassembled WGS sequence"/>
</dbReference>
<feature type="region of interest" description="Disordered" evidence="1">
    <location>
        <begin position="163"/>
        <end position="244"/>
    </location>
</feature>
<dbReference type="HOGENOM" id="CLU_1344308_0_0_1"/>
<feature type="region of interest" description="Disordered" evidence="1">
    <location>
        <begin position="1"/>
        <end position="141"/>
    </location>
</feature>
<protein>
    <submittedName>
        <fullName evidence="2">Uncharacterized protein</fullName>
    </submittedName>
</protein>
<reference evidence="3" key="1">
    <citation type="submission" date="2011-07" db="EMBL/GenBank/DDBJ databases">
        <authorList>
            <consortium name="Caenorhabditis brenneri Sequencing and Analysis Consortium"/>
            <person name="Wilson R.K."/>
        </authorList>
    </citation>
    <scope>NUCLEOTIDE SEQUENCE [LARGE SCALE GENOMIC DNA]</scope>
    <source>
        <strain evidence="3">PB2801</strain>
    </source>
</reference>
<keyword evidence="3" id="KW-1185">Reference proteome</keyword>
<feature type="compositionally biased region" description="Acidic residues" evidence="1">
    <location>
        <begin position="13"/>
        <end position="22"/>
    </location>
</feature>
<feature type="compositionally biased region" description="Polar residues" evidence="1">
    <location>
        <begin position="25"/>
        <end position="37"/>
    </location>
</feature>